<dbReference type="AlphaFoldDB" id="A0A3M7M9W5"/>
<feature type="compositionally biased region" description="Polar residues" evidence="1">
    <location>
        <begin position="150"/>
        <end position="159"/>
    </location>
</feature>
<sequence length="159" mass="17656">MGKRMRAPNCTHVDMDRVFGHDTQCYVCGRSPSIGFLYECKQDCEAETLSHLISNHVDKIEPFRSSLRQELEVVGLSESIIITAEAGHYTDRQLGKLKELKTEVNDIISLTEEASQANDFVSKLAAMARTPHTTDGTYNSVPAKVRSTLPGMNSQRPGQ</sequence>
<organism evidence="2 3">
    <name type="scientific">Pyrenophora seminiperda CCB06</name>
    <dbReference type="NCBI Taxonomy" id="1302712"/>
    <lineage>
        <taxon>Eukaryota</taxon>
        <taxon>Fungi</taxon>
        <taxon>Dikarya</taxon>
        <taxon>Ascomycota</taxon>
        <taxon>Pezizomycotina</taxon>
        <taxon>Dothideomycetes</taxon>
        <taxon>Pleosporomycetidae</taxon>
        <taxon>Pleosporales</taxon>
        <taxon>Pleosporineae</taxon>
        <taxon>Pleosporaceae</taxon>
        <taxon>Pyrenophora</taxon>
    </lineage>
</organism>
<accession>A0A3M7M9W5</accession>
<protein>
    <submittedName>
        <fullName evidence="2">Uncharacterized protein</fullName>
    </submittedName>
</protein>
<reference evidence="2 3" key="1">
    <citation type="journal article" date="2014" name="PLoS ONE">
        <title>De novo Genome Assembly of the Fungal Plant Pathogen Pyrenophora semeniperda.</title>
        <authorList>
            <person name="Soliai M.M."/>
            <person name="Meyer S.E."/>
            <person name="Udall J.A."/>
            <person name="Elzinga D.E."/>
            <person name="Hermansen R.A."/>
            <person name="Bodily P.M."/>
            <person name="Hart A.A."/>
            <person name="Coleman C.E."/>
        </authorList>
    </citation>
    <scope>NUCLEOTIDE SEQUENCE [LARGE SCALE GENOMIC DNA]</scope>
    <source>
        <strain evidence="2 3">CCB06</strain>
        <tissue evidence="2">Mycelium</tissue>
    </source>
</reference>
<dbReference type="OrthoDB" id="4776522at2759"/>
<gene>
    <name evidence="2" type="ORF">GMOD_00005688</name>
</gene>
<name>A0A3M7M9W5_9PLEO</name>
<evidence type="ECO:0000313" key="2">
    <source>
        <dbReference type="EMBL" id="RMZ71174.1"/>
    </source>
</evidence>
<evidence type="ECO:0000313" key="3">
    <source>
        <dbReference type="Proteomes" id="UP000265663"/>
    </source>
</evidence>
<keyword evidence="3" id="KW-1185">Reference proteome</keyword>
<feature type="region of interest" description="Disordered" evidence="1">
    <location>
        <begin position="132"/>
        <end position="159"/>
    </location>
</feature>
<proteinExistence type="predicted"/>
<dbReference type="EMBL" id="KE747826">
    <property type="protein sequence ID" value="RMZ71174.1"/>
    <property type="molecule type" value="Genomic_DNA"/>
</dbReference>
<dbReference type="Proteomes" id="UP000265663">
    <property type="component" value="Unassembled WGS sequence"/>
</dbReference>
<evidence type="ECO:0000256" key="1">
    <source>
        <dbReference type="SAM" id="MobiDB-lite"/>
    </source>
</evidence>